<comment type="similarity">
    <text evidence="1">Belongs to the membrane fusion protein (MFP) (TC 8.A.1) family.</text>
</comment>
<accession>A0ABU7U0T8</accession>
<dbReference type="Pfam" id="PF25919">
    <property type="entry name" value="BSH_CusB"/>
    <property type="match status" value="1"/>
</dbReference>
<dbReference type="PANTHER" id="PTHR30097:SF15">
    <property type="entry name" value="CATION EFFLUX SYSTEM PROTEIN CUSB"/>
    <property type="match status" value="1"/>
</dbReference>
<evidence type="ECO:0000256" key="2">
    <source>
        <dbReference type="ARBA" id="ARBA00022448"/>
    </source>
</evidence>
<organism evidence="6 7">
    <name type="scientific">Methylobacterium oryzae</name>
    <dbReference type="NCBI Taxonomy" id="334852"/>
    <lineage>
        <taxon>Bacteria</taxon>
        <taxon>Pseudomonadati</taxon>
        <taxon>Pseudomonadota</taxon>
        <taxon>Alphaproteobacteria</taxon>
        <taxon>Hyphomicrobiales</taxon>
        <taxon>Methylobacteriaceae</taxon>
        <taxon>Methylobacterium</taxon>
    </lineage>
</organism>
<dbReference type="Gene3D" id="2.40.30.170">
    <property type="match status" value="1"/>
</dbReference>
<name>A0ABU7U0T8_9HYPH</name>
<feature type="domain" description="CusB-like beta-barrel" evidence="4">
    <location>
        <begin position="351"/>
        <end position="426"/>
    </location>
</feature>
<proteinExistence type="inferred from homology"/>
<reference evidence="6 7" key="1">
    <citation type="journal article" date="2012" name="Genet. Mol. Biol.">
        <title>Analysis of 16S rRNA and mxaF genes revealing insights into Methylobacterium niche-specific plant association.</title>
        <authorList>
            <person name="Dourado M.N."/>
            <person name="Andreote F.D."/>
            <person name="Dini-Andreote F."/>
            <person name="Conti R."/>
            <person name="Araujo J.M."/>
            <person name="Araujo W.L."/>
        </authorList>
    </citation>
    <scope>NUCLEOTIDE SEQUENCE [LARGE SCALE GENOMIC DNA]</scope>
    <source>
        <strain evidence="6 7">TC3-10</strain>
    </source>
</reference>
<dbReference type="InterPro" id="IPR058790">
    <property type="entry name" value="BSH_CusB"/>
</dbReference>
<feature type="domain" description="CzcB-like C-terminal circularly permuted SH3-like" evidence="5">
    <location>
        <begin position="433"/>
        <end position="493"/>
    </location>
</feature>
<gene>
    <name evidence="6" type="ORF">MOTC310_31960</name>
</gene>
<protein>
    <submittedName>
        <fullName evidence="6">Efflux transporter periplasmic adaptor subunit</fullName>
    </submittedName>
</protein>
<dbReference type="Proteomes" id="UP001355206">
    <property type="component" value="Unassembled WGS sequence"/>
</dbReference>
<dbReference type="RefSeq" id="WP_331304697.1">
    <property type="nucleotide sequence ID" value="NZ_MLCA01000017.1"/>
</dbReference>
<evidence type="ECO:0000313" key="7">
    <source>
        <dbReference type="Proteomes" id="UP001355206"/>
    </source>
</evidence>
<feature type="domain" description="CusB-like barrel-sandwich hybrid" evidence="3">
    <location>
        <begin position="235"/>
        <end position="345"/>
    </location>
</feature>
<dbReference type="InterPro" id="IPR051909">
    <property type="entry name" value="MFP_Cation_Efflux"/>
</dbReference>
<dbReference type="InterPro" id="IPR058792">
    <property type="entry name" value="Beta-barrel_RND_2"/>
</dbReference>
<keyword evidence="7" id="KW-1185">Reference proteome</keyword>
<dbReference type="Pfam" id="PF25954">
    <property type="entry name" value="Beta-barrel_RND_2"/>
    <property type="match status" value="1"/>
</dbReference>
<dbReference type="InterPro" id="IPR058649">
    <property type="entry name" value="CzcB_C"/>
</dbReference>
<dbReference type="InterPro" id="IPR006143">
    <property type="entry name" value="RND_pump_MFP"/>
</dbReference>
<keyword evidence="2" id="KW-0813">Transport</keyword>
<evidence type="ECO:0000259" key="5">
    <source>
        <dbReference type="Pfam" id="PF25975"/>
    </source>
</evidence>
<dbReference type="Pfam" id="PF25975">
    <property type="entry name" value="CzcB_C"/>
    <property type="match status" value="1"/>
</dbReference>
<dbReference type="SUPFAM" id="SSF111369">
    <property type="entry name" value="HlyD-like secretion proteins"/>
    <property type="match status" value="1"/>
</dbReference>
<evidence type="ECO:0000313" key="6">
    <source>
        <dbReference type="EMBL" id="MEE7494780.1"/>
    </source>
</evidence>
<dbReference type="EMBL" id="MLCA01000017">
    <property type="protein sequence ID" value="MEE7494780.1"/>
    <property type="molecule type" value="Genomic_DNA"/>
</dbReference>
<comment type="caution">
    <text evidence="6">The sequence shown here is derived from an EMBL/GenBank/DDBJ whole genome shotgun (WGS) entry which is preliminary data.</text>
</comment>
<dbReference type="PANTHER" id="PTHR30097">
    <property type="entry name" value="CATION EFFLUX SYSTEM PROTEIN CUSB"/>
    <property type="match status" value="1"/>
</dbReference>
<evidence type="ECO:0000256" key="1">
    <source>
        <dbReference type="ARBA" id="ARBA00009477"/>
    </source>
</evidence>
<evidence type="ECO:0000259" key="3">
    <source>
        <dbReference type="Pfam" id="PF25919"/>
    </source>
</evidence>
<dbReference type="Gene3D" id="2.40.420.20">
    <property type="match status" value="1"/>
</dbReference>
<sequence>MSRSAWLAGTLAVFAAGGVGYVAGHGTPAVPAFVERARSEFFPGLVEGVRERVGGWLPAGTGPAAAPAPAPAKAAGPVLYYRDPDGKPVYSASMMATDDGREFRAVRAGEDVGFDDPDDGEAMPADMAGHDMSDHRMAGPGMAQGGMARPAGGDRKVLYYRNPMGLPDTSPVPKKDSMGMDYIPVYSGEDEAGNVVTVSPGKVQRTGVRTEVVDRRVVAQPVRVPGTVALDERRVTVIATRSDAYVDHVENVTTGDRVRKGQALVHVYSPEINAAAAQLIANPGFDGARRRLQNLNVSEAVIDEMERTRKVPMAITWSSPRDGLVLQRTAIEGMKAAAGDTLFRIGDISAMWVLADVPERDLASVRVGQPVTVRLRSSPGRAFAGKVSVIYPQVNPDTRATRVRIELPNPDGALLPDMYADVEIATGDAKPVVAVPDDAVIDTGERQVVLLDRGEGRFEPRPVKIGVHGEGYTEIRDGVAVGDRVVTAANFLIDAESNLKAALQSLAAPKDDRQAAIAGGTP</sequence>
<evidence type="ECO:0000259" key="4">
    <source>
        <dbReference type="Pfam" id="PF25954"/>
    </source>
</evidence>
<dbReference type="NCBIfam" id="TIGR01730">
    <property type="entry name" value="RND_mfp"/>
    <property type="match status" value="1"/>
</dbReference>